<dbReference type="PRINTS" id="PR00080">
    <property type="entry name" value="SDRFAMILY"/>
</dbReference>
<protein>
    <recommendedName>
        <fullName evidence="6">Short chain dehydrogenase</fullName>
    </recommendedName>
</protein>
<dbReference type="EMBL" id="AJAQ01000033">
    <property type="protein sequence ID" value="EOH91905.1"/>
    <property type="molecule type" value="Genomic_DNA"/>
</dbReference>
<dbReference type="PRINTS" id="PR00081">
    <property type="entry name" value="GDHRDH"/>
</dbReference>
<evidence type="ECO:0000256" key="1">
    <source>
        <dbReference type="ARBA" id="ARBA00006484"/>
    </source>
</evidence>
<dbReference type="Gene3D" id="3.40.50.720">
    <property type="entry name" value="NAD(P)-binding Rossmann-like Domain"/>
    <property type="match status" value="1"/>
</dbReference>
<reference evidence="4 5" key="1">
    <citation type="submission" date="2013-02" db="EMBL/GenBank/DDBJ databases">
        <title>The Genome Sequence of Enterococcus pallens BAA-351.</title>
        <authorList>
            <consortium name="The Broad Institute Genome Sequencing Platform"/>
            <consortium name="The Broad Institute Genome Sequencing Center for Infectious Disease"/>
            <person name="Earl A.M."/>
            <person name="Gilmore M.S."/>
            <person name="Lebreton F."/>
            <person name="Walker B."/>
            <person name="Young S.K."/>
            <person name="Zeng Q."/>
            <person name="Gargeya S."/>
            <person name="Fitzgerald M."/>
            <person name="Haas B."/>
            <person name="Abouelleil A."/>
            <person name="Alvarado L."/>
            <person name="Arachchi H.M."/>
            <person name="Berlin A.M."/>
            <person name="Chapman S.B."/>
            <person name="Dewar J."/>
            <person name="Goldberg J."/>
            <person name="Griggs A."/>
            <person name="Gujja S."/>
            <person name="Hansen M."/>
            <person name="Howarth C."/>
            <person name="Imamovic A."/>
            <person name="Larimer J."/>
            <person name="McCowan C."/>
            <person name="Murphy C."/>
            <person name="Neiman D."/>
            <person name="Pearson M."/>
            <person name="Priest M."/>
            <person name="Roberts A."/>
            <person name="Saif S."/>
            <person name="Shea T."/>
            <person name="Sisk P."/>
            <person name="Sykes S."/>
            <person name="Wortman J."/>
            <person name="Nusbaum C."/>
            <person name="Birren B."/>
        </authorList>
    </citation>
    <scope>NUCLEOTIDE SEQUENCE [LARGE SCALE GENOMIC DNA]</scope>
    <source>
        <strain evidence="4 5">ATCC BAA-351</strain>
    </source>
</reference>
<evidence type="ECO:0000313" key="4">
    <source>
        <dbReference type="EMBL" id="EOH91905.1"/>
    </source>
</evidence>
<gene>
    <name evidence="4" type="ORF">UAU_03207</name>
</gene>
<dbReference type="STRING" id="160454.RV10_GL004932"/>
<comment type="similarity">
    <text evidence="1 3">Belongs to the short-chain dehydrogenases/reductases (SDR) family.</text>
</comment>
<organism evidence="4 5">
    <name type="scientific">Enterococcus pallens ATCC BAA-351</name>
    <dbReference type="NCBI Taxonomy" id="1158607"/>
    <lineage>
        <taxon>Bacteria</taxon>
        <taxon>Bacillati</taxon>
        <taxon>Bacillota</taxon>
        <taxon>Bacilli</taxon>
        <taxon>Lactobacillales</taxon>
        <taxon>Enterococcaceae</taxon>
        <taxon>Enterococcus</taxon>
    </lineage>
</organism>
<comment type="caution">
    <text evidence="4">The sequence shown here is derived from an EMBL/GenBank/DDBJ whole genome shotgun (WGS) entry which is preliminary data.</text>
</comment>
<evidence type="ECO:0000313" key="5">
    <source>
        <dbReference type="Proteomes" id="UP000013782"/>
    </source>
</evidence>
<dbReference type="PATRIC" id="fig|1158607.3.peg.3197"/>
<dbReference type="InterPro" id="IPR002347">
    <property type="entry name" value="SDR_fam"/>
</dbReference>
<dbReference type="SUPFAM" id="SSF51735">
    <property type="entry name" value="NAD(P)-binding Rossmann-fold domains"/>
    <property type="match status" value="1"/>
</dbReference>
<sequence length="234" mass="25042">MELSEKVVLVTGGNRGLGKAFVEELLNLGVKKVYLGSRKLVAVDDSRVVPVQLDVTNADDIQRIVEELTDLSMIINNAGIREETTIESSDAEATVDRAFTTNVLGTLAVTKAALPALVRNKGIVVNILSVGSWMNTGINLAYGISKAAELSLTNNLRAALNPKGVQVVAVHAGFIDTDMMKGFNGEKLSPNEVARITLEDTFNGKQEVLVDQMAKNAKQFSAAAVPDFDVSQVN</sequence>
<dbReference type="PANTHER" id="PTHR43391">
    <property type="entry name" value="RETINOL DEHYDROGENASE-RELATED"/>
    <property type="match status" value="1"/>
</dbReference>
<proteinExistence type="inferred from homology"/>
<keyword evidence="5" id="KW-1185">Reference proteome</keyword>
<evidence type="ECO:0008006" key="6">
    <source>
        <dbReference type="Google" id="ProtNLM"/>
    </source>
</evidence>
<dbReference type="HOGENOM" id="CLU_010194_2_6_9"/>
<dbReference type="Proteomes" id="UP000013782">
    <property type="component" value="Unassembled WGS sequence"/>
</dbReference>
<dbReference type="AlphaFoldDB" id="R2S8Q1"/>
<dbReference type="RefSeq" id="WP_010758189.1">
    <property type="nucleotide sequence ID" value="NZ_ASWD01000001.1"/>
</dbReference>
<accession>R2S8Q1</accession>
<dbReference type="PANTHER" id="PTHR43391:SF91">
    <property type="entry name" value="OS04G0390700 PROTEIN"/>
    <property type="match status" value="1"/>
</dbReference>
<dbReference type="GO" id="GO:0016491">
    <property type="term" value="F:oxidoreductase activity"/>
    <property type="evidence" value="ECO:0007669"/>
    <property type="project" value="UniProtKB-KW"/>
</dbReference>
<keyword evidence="2" id="KW-0560">Oxidoreductase</keyword>
<dbReference type="Pfam" id="PF00106">
    <property type="entry name" value="adh_short"/>
    <property type="match status" value="1"/>
</dbReference>
<name>R2S8Q1_9ENTE</name>
<dbReference type="eggNOG" id="COG0300">
    <property type="taxonomic scope" value="Bacteria"/>
</dbReference>
<evidence type="ECO:0000256" key="2">
    <source>
        <dbReference type="ARBA" id="ARBA00023002"/>
    </source>
</evidence>
<evidence type="ECO:0000256" key="3">
    <source>
        <dbReference type="RuleBase" id="RU000363"/>
    </source>
</evidence>
<dbReference type="InterPro" id="IPR036291">
    <property type="entry name" value="NAD(P)-bd_dom_sf"/>
</dbReference>
<dbReference type="GO" id="GO:0005829">
    <property type="term" value="C:cytosol"/>
    <property type="evidence" value="ECO:0007669"/>
    <property type="project" value="TreeGrafter"/>
</dbReference>